<reference evidence="2" key="1">
    <citation type="journal article" date="2014" name="Int. J. Syst. Evol. Microbiol.">
        <title>Complete genome sequence of Corynebacterium casei LMG S-19264T (=DSM 44701T), isolated from a smear-ripened cheese.</title>
        <authorList>
            <consortium name="US DOE Joint Genome Institute (JGI-PGF)"/>
            <person name="Walter F."/>
            <person name="Albersmeier A."/>
            <person name="Kalinowski J."/>
            <person name="Ruckert C."/>
        </authorList>
    </citation>
    <scope>NUCLEOTIDE SEQUENCE</scope>
    <source>
        <strain evidence="2">CGMCC 1.12777</strain>
    </source>
</reference>
<evidence type="ECO:0000313" key="2">
    <source>
        <dbReference type="EMBL" id="GGH76276.1"/>
    </source>
</evidence>
<feature type="compositionally biased region" description="Basic and acidic residues" evidence="1">
    <location>
        <begin position="42"/>
        <end position="68"/>
    </location>
</feature>
<accession>A0A8J2ZTZ3</accession>
<feature type="region of interest" description="Disordered" evidence="1">
    <location>
        <begin position="1"/>
        <end position="68"/>
    </location>
</feature>
<organism evidence="2 3">
    <name type="scientific">Pullulanibacillus pueri</name>
    <dbReference type="NCBI Taxonomy" id="1437324"/>
    <lineage>
        <taxon>Bacteria</taxon>
        <taxon>Bacillati</taxon>
        <taxon>Bacillota</taxon>
        <taxon>Bacilli</taxon>
        <taxon>Bacillales</taxon>
        <taxon>Sporolactobacillaceae</taxon>
        <taxon>Pullulanibacillus</taxon>
    </lineage>
</organism>
<evidence type="ECO:0000313" key="3">
    <source>
        <dbReference type="Proteomes" id="UP000656813"/>
    </source>
</evidence>
<feature type="compositionally biased region" description="Basic and acidic residues" evidence="1">
    <location>
        <begin position="1"/>
        <end position="24"/>
    </location>
</feature>
<name>A0A8J2ZTZ3_9BACL</name>
<protein>
    <submittedName>
        <fullName evidence="2">Uncharacterized protein</fullName>
    </submittedName>
</protein>
<comment type="caution">
    <text evidence="2">The sequence shown here is derived from an EMBL/GenBank/DDBJ whole genome shotgun (WGS) entry which is preliminary data.</text>
</comment>
<keyword evidence="3" id="KW-1185">Reference proteome</keyword>
<dbReference type="AlphaFoldDB" id="A0A8J2ZTZ3"/>
<gene>
    <name evidence="2" type="ORF">GCM10007096_06460</name>
</gene>
<sequence length="68" mass="7871">MAEQRQRECEKRPSYTFDEDRMIDEGLAGGKVETEYESPAIDESRPLKKDVKPKGPKKEKGPVIKKYE</sequence>
<evidence type="ECO:0000256" key="1">
    <source>
        <dbReference type="SAM" id="MobiDB-lite"/>
    </source>
</evidence>
<dbReference type="EMBL" id="BMFV01000003">
    <property type="protein sequence ID" value="GGH76276.1"/>
    <property type="molecule type" value="Genomic_DNA"/>
</dbReference>
<proteinExistence type="predicted"/>
<reference evidence="2" key="2">
    <citation type="submission" date="2020-09" db="EMBL/GenBank/DDBJ databases">
        <authorList>
            <person name="Sun Q."/>
            <person name="Zhou Y."/>
        </authorList>
    </citation>
    <scope>NUCLEOTIDE SEQUENCE</scope>
    <source>
        <strain evidence="2">CGMCC 1.12777</strain>
    </source>
</reference>
<dbReference type="Proteomes" id="UP000656813">
    <property type="component" value="Unassembled WGS sequence"/>
</dbReference>
<dbReference type="RefSeq" id="WP_188495962.1">
    <property type="nucleotide sequence ID" value="NZ_BMFV01000003.1"/>
</dbReference>